<gene>
    <name evidence="1" type="ORF">EV140_2540</name>
</gene>
<keyword evidence="2" id="KW-1185">Reference proteome</keyword>
<accession>A0A4Q7TEM9</accession>
<comment type="caution">
    <text evidence="1">The sequence shown here is derived from an EMBL/GenBank/DDBJ whole genome shotgun (WGS) entry which is preliminary data.</text>
</comment>
<evidence type="ECO:0000313" key="1">
    <source>
        <dbReference type="EMBL" id="RZT57422.1"/>
    </source>
</evidence>
<organism evidence="1 2">
    <name type="scientific">Microcella alkaliphila</name>
    <dbReference type="NCBI Taxonomy" id="279828"/>
    <lineage>
        <taxon>Bacteria</taxon>
        <taxon>Bacillati</taxon>
        <taxon>Actinomycetota</taxon>
        <taxon>Actinomycetes</taxon>
        <taxon>Micrococcales</taxon>
        <taxon>Microbacteriaceae</taxon>
        <taxon>Microcella</taxon>
    </lineage>
</organism>
<dbReference type="Proteomes" id="UP000292408">
    <property type="component" value="Unassembled WGS sequence"/>
</dbReference>
<proteinExistence type="predicted"/>
<name>A0A4Q7TEM9_9MICO</name>
<protein>
    <recommendedName>
        <fullName evidence="3">SCP domain-containing protein</fullName>
    </recommendedName>
</protein>
<evidence type="ECO:0000313" key="2">
    <source>
        <dbReference type="Proteomes" id="UP000292408"/>
    </source>
</evidence>
<evidence type="ECO:0008006" key="3">
    <source>
        <dbReference type="Google" id="ProtNLM"/>
    </source>
</evidence>
<dbReference type="AlphaFoldDB" id="A0A4Q7TEM9"/>
<sequence>MILALVTPLAVVAPVAPTVSGVLQTLSLGAAKAAAPALIAGTSTKCPSAIRGSTPKAPGIVSPGGVTGTTSTDLQSFATRMNQIRVANCLPPIPFRNVRYDACMERRLFWMAEDPSTNPMSAWGHRGQAKRSDGAPDVGCDGNLSGGSGNTGATAAEKWWASTGHRASLYRPGTKGSMESTCILFAMTHGGVPNEPYSFTRAAARWVRC</sequence>
<dbReference type="EMBL" id="SGXT01000019">
    <property type="protein sequence ID" value="RZT57422.1"/>
    <property type="molecule type" value="Genomic_DNA"/>
</dbReference>
<reference evidence="1 2" key="1">
    <citation type="journal article" date="2015" name="Stand. Genomic Sci.">
        <title>Genomic Encyclopedia of Bacterial and Archaeal Type Strains, Phase III: the genomes of soil and plant-associated and newly described type strains.</title>
        <authorList>
            <person name="Whitman W.B."/>
            <person name="Woyke T."/>
            <person name="Klenk H.P."/>
            <person name="Zhou Y."/>
            <person name="Lilburn T.G."/>
            <person name="Beck B.J."/>
            <person name="De Vos P."/>
            <person name="Vandamme P."/>
            <person name="Eisen J.A."/>
            <person name="Garrity G."/>
            <person name="Hugenholtz P."/>
            <person name="Kyrpides N.C."/>
        </authorList>
    </citation>
    <scope>NUCLEOTIDE SEQUENCE [LARGE SCALE GENOMIC DNA]</scope>
    <source>
        <strain evidence="1 2">AC4r</strain>
    </source>
</reference>